<dbReference type="InterPro" id="IPR023393">
    <property type="entry name" value="START-like_dom_sf"/>
</dbReference>
<reference evidence="1 2" key="1">
    <citation type="journal article" date="2014" name="Mol. Biol. Evol.">
        <title>Massive expansion of Ubiquitination-related gene families within the Chlamydiae.</title>
        <authorList>
            <person name="Domman D."/>
            <person name="Collingro A."/>
            <person name="Lagkouvardos I."/>
            <person name="Gehre L."/>
            <person name="Weinmaier T."/>
            <person name="Rattei T."/>
            <person name="Subtil A."/>
            <person name="Horn M."/>
        </authorList>
    </citation>
    <scope>NUCLEOTIDE SEQUENCE [LARGE SCALE GENOMIC DNA]</scope>
    <source>
        <strain evidence="1 2">OEW1</strain>
    </source>
</reference>
<dbReference type="AlphaFoldDB" id="A0A0C1C9R2"/>
<dbReference type="PATRIC" id="fig|83552.4.peg.1018"/>
<gene>
    <name evidence="1" type="ORF">DB43_FS00110</name>
</gene>
<dbReference type="Gene3D" id="3.30.530.20">
    <property type="match status" value="1"/>
</dbReference>
<evidence type="ECO:0000313" key="2">
    <source>
        <dbReference type="Proteomes" id="UP000031307"/>
    </source>
</evidence>
<name>A0A0C1C9R2_9BACT</name>
<comment type="caution">
    <text evidence="1">The sequence shown here is derived from an EMBL/GenBank/DDBJ whole genome shotgun (WGS) entry which is preliminary data.</text>
</comment>
<dbReference type="EMBL" id="JSAM01000062">
    <property type="protein sequence ID" value="KIA77770.1"/>
    <property type="molecule type" value="Genomic_DNA"/>
</dbReference>
<dbReference type="Proteomes" id="UP000031307">
    <property type="component" value="Unassembled WGS sequence"/>
</dbReference>
<dbReference type="InterPro" id="IPR019587">
    <property type="entry name" value="Polyketide_cyclase/dehydratase"/>
</dbReference>
<organism evidence="1 2">
    <name type="scientific">Parachlamydia acanthamoebae</name>
    <dbReference type="NCBI Taxonomy" id="83552"/>
    <lineage>
        <taxon>Bacteria</taxon>
        <taxon>Pseudomonadati</taxon>
        <taxon>Chlamydiota</taxon>
        <taxon>Chlamydiia</taxon>
        <taxon>Parachlamydiales</taxon>
        <taxon>Parachlamydiaceae</taxon>
        <taxon>Parachlamydia</taxon>
    </lineage>
</organism>
<dbReference type="Pfam" id="PF10604">
    <property type="entry name" value="Polyketide_cyc2"/>
    <property type="match status" value="1"/>
</dbReference>
<evidence type="ECO:0008006" key="3">
    <source>
        <dbReference type="Google" id="ProtNLM"/>
    </source>
</evidence>
<sequence length="139" mass="15841">MLIIKHTLETTATPTQIWQVWQDVENWNSWDHGTEFSRLDGPFQTGTSGCLKPIEGPLLKTLLTHVEPFKMFVQEAKLFLARAVMTHSMTQIAGKTQITFQTEIRGPLAFLFACLLGHSIKKKIPIEMEEMLKKAKTLE</sequence>
<evidence type="ECO:0000313" key="1">
    <source>
        <dbReference type="EMBL" id="KIA77770.1"/>
    </source>
</evidence>
<dbReference type="SUPFAM" id="SSF55961">
    <property type="entry name" value="Bet v1-like"/>
    <property type="match status" value="1"/>
</dbReference>
<dbReference type="OMA" id="ERIWAIW"/>
<protein>
    <recommendedName>
        <fullName evidence="3">Polyketide cyclase/dehydrase and lipid transport</fullName>
    </recommendedName>
</protein>
<accession>A0A0C1C9R2</accession>
<proteinExistence type="predicted"/>
<dbReference type="RefSeq" id="WP_013925007.1">
    <property type="nucleotide sequence ID" value="NZ_JSAM01000062.1"/>
</dbReference>